<keyword evidence="4" id="KW-1185">Reference proteome</keyword>
<feature type="transmembrane region" description="Helical" evidence="1">
    <location>
        <begin position="6"/>
        <end position="27"/>
    </location>
</feature>
<dbReference type="Pfam" id="PF25425">
    <property type="entry name" value="YfjL_N"/>
    <property type="match status" value="1"/>
</dbReference>
<evidence type="ECO:0000259" key="2">
    <source>
        <dbReference type="Pfam" id="PF25425"/>
    </source>
</evidence>
<dbReference type="AlphaFoldDB" id="A0A365KR18"/>
<name>A0A365KR18_9BACL</name>
<proteinExistence type="predicted"/>
<evidence type="ECO:0000313" key="4">
    <source>
        <dbReference type="Proteomes" id="UP000251002"/>
    </source>
</evidence>
<dbReference type="EMBL" id="QLZR01000006">
    <property type="protein sequence ID" value="RAZ75544.1"/>
    <property type="molecule type" value="Genomic_DNA"/>
</dbReference>
<feature type="domain" description="YfjL-like N-terminal" evidence="2">
    <location>
        <begin position="5"/>
        <end position="68"/>
    </location>
</feature>
<organism evidence="3 4">
    <name type="scientific">Planococcus halotolerans</name>
    <dbReference type="NCBI Taxonomy" id="2233542"/>
    <lineage>
        <taxon>Bacteria</taxon>
        <taxon>Bacillati</taxon>
        <taxon>Bacillota</taxon>
        <taxon>Bacilli</taxon>
        <taxon>Bacillales</taxon>
        <taxon>Caryophanaceae</taxon>
        <taxon>Planococcus</taxon>
    </lineage>
</organism>
<gene>
    <name evidence="3" type="ORF">DP120_14370</name>
</gene>
<keyword evidence="1" id="KW-1133">Transmembrane helix</keyword>
<sequence>MVKLKNFFLILLSVFMAGVIFLGYSLIYGMPFKKGVVAKELETHLEEKYGMDFHLQEAQYNFVDGNYSGLFYPEAQKELVFRAEKWNWNGVYYDEYPEAIWKTQLTQDLTPLVNQHFPEYEELQIIVSGGASHEMQTGKEIFHYKEAQDYIHLVINSSEKWSLEFEKKEAENLYNLIQELQKQNIALDISLYFNDEEGLNDSEKPVTHEIYVTSKDLANIQSIEDVLEYSLAF</sequence>
<accession>A0A365KR18</accession>
<evidence type="ECO:0000256" key="1">
    <source>
        <dbReference type="SAM" id="Phobius"/>
    </source>
</evidence>
<evidence type="ECO:0000313" key="3">
    <source>
        <dbReference type="EMBL" id="RAZ75544.1"/>
    </source>
</evidence>
<keyword evidence="1" id="KW-0812">Transmembrane</keyword>
<comment type="caution">
    <text evidence="3">The sequence shown here is derived from an EMBL/GenBank/DDBJ whole genome shotgun (WGS) entry which is preliminary data.</text>
</comment>
<protein>
    <recommendedName>
        <fullName evidence="2">YfjL-like N-terminal domain-containing protein</fullName>
    </recommendedName>
</protein>
<keyword evidence="1" id="KW-0472">Membrane</keyword>
<dbReference type="Proteomes" id="UP000251002">
    <property type="component" value="Unassembled WGS sequence"/>
</dbReference>
<reference evidence="3 4" key="1">
    <citation type="submission" date="2018-06" db="EMBL/GenBank/DDBJ databases">
        <title>The draft genome sequences of strains SCU63 and S1.</title>
        <authorList>
            <person name="Gan L."/>
        </authorList>
    </citation>
    <scope>NUCLEOTIDE SEQUENCE [LARGE SCALE GENOMIC DNA]</scope>
    <source>
        <strain evidence="3 4">SCU63</strain>
    </source>
</reference>
<dbReference type="InterPro" id="IPR057359">
    <property type="entry name" value="YfjL_N"/>
</dbReference>